<keyword evidence="10 11" id="KW-0407">Ion channel</keyword>
<organism evidence="13 14">
    <name type="scientific">Monodon monoceros</name>
    <name type="common">Narwhal</name>
    <name type="synonym">Ceratodon monodon</name>
    <dbReference type="NCBI Taxonomy" id="40151"/>
    <lineage>
        <taxon>Eukaryota</taxon>
        <taxon>Metazoa</taxon>
        <taxon>Chordata</taxon>
        <taxon>Craniata</taxon>
        <taxon>Vertebrata</taxon>
        <taxon>Euteleostomi</taxon>
        <taxon>Mammalia</taxon>
        <taxon>Eutheria</taxon>
        <taxon>Laurasiatheria</taxon>
        <taxon>Artiodactyla</taxon>
        <taxon>Whippomorpha</taxon>
        <taxon>Cetacea</taxon>
        <taxon>Odontoceti</taxon>
        <taxon>Monodontidae</taxon>
        <taxon>Monodon</taxon>
    </lineage>
</organism>
<dbReference type="GeneTree" id="ENSGT00940000162685"/>
<evidence type="ECO:0000256" key="10">
    <source>
        <dbReference type="ARBA" id="ARBA00023303"/>
    </source>
</evidence>
<evidence type="ECO:0000256" key="4">
    <source>
        <dbReference type="ARBA" id="ARBA00022692"/>
    </source>
</evidence>
<evidence type="ECO:0000256" key="11">
    <source>
        <dbReference type="RuleBase" id="RU000679"/>
    </source>
</evidence>
<feature type="region of interest" description="Disordered" evidence="12">
    <location>
        <begin position="1"/>
        <end position="73"/>
    </location>
</feature>
<dbReference type="GO" id="GO:0016020">
    <property type="term" value="C:membrane"/>
    <property type="evidence" value="ECO:0007669"/>
    <property type="project" value="UniProtKB-SubCell"/>
</dbReference>
<feature type="region of interest" description="Disordered" evidence="12">
    <location>
        <begin position="252"/>
        <end position="298"/>
    </location>
</feature>
<dbReference type="Proteomes" id="UP000694561">
    <property type="component" value="Unplaced"/>
</dbReference>
<evidence type="ECO:0000256" key="6">
    <source>
        <dbReference type="ARBA" id="ARBA00023053"/>
    </source>
</evidence>
<keyword evidence="14" id="KW-1185">Reference proteome</keyword>
<comment type="similarity">
    <text evidence="11">Belongs to the amiloride-sensitive sodium channel (TC 1.A.6) family.</text>
</comment>
<evidence type="ECO:0000256" key="5">
    <source>
        <dbReference type="ARBA" id="ARBA00022989"/>
    </source>
</evidence>
<evidence type="ECO:0000256" key="2">
    <source>
        <dbReference type="ARBA" id="ARBA00022448"/>
    </source>
</evidence>
<evidence type="ECO:0000256" key="9">
    <source>
        <dbReference type="ARBA" id="ARBA00023201"/>
    </source>
</evidence>
<accession>A0A8C6BIK7</accession>
<dbReference type="Pfam" id="PF00858">
    <property type="entry name" value="ASC"/>
    <property type="match status" value="1"/>
</dbReference>
<keyword evidence="9 11" id="KW-0739">Sodium transport</keyword>
<keyword evidence="8" id="KW-0472">Membrane</keyword>
<evidence type="ECO:0000313" key="14">
    <source>
        <dbReference type="Proteomes" id="UP000694561"/>
    </source>
</evidence>
<feature type="compositionally biased region" description="Pro residues" evidence="12">
    <location>
        <begin position="260"/>
        <end position="270"/>
    </location>
</feature>
<reference evidence="13" key="1">
    <citation type="submission" date="2025-08" db="UniProtKB">
        <authorList>
            <consortium name="Ensembl"/>
        </authorList>
    </citation>
    <scope>IDENTIFICATION</scope>
</reference>
<proteinExistence type="inferred from homology"/>
<dbReference type="AlphaFoldDB" id="A0A8C6BIK7"/>
<comment type="subcellular location">
    <subcellularLocation>
        <location evidence="1">Membrane</location>
        <topology evidence="1">Multi-pass membrane protein</topology>
    </subcellularLocation>
</comment>
<evidence type="ECO:0000256" key="1">
    <source>
        <dbReference type="ARBA" id="ARBA00004141"/>
    </source>
</evidence>
<sequence length="406" mass="43139">MAAETHPASSLPADKARRGLNTMSPAVPAPPPRLGSGHDKTHPRRPPGSLPVITGEGRSVGPKYGPASDGASLGHQQAELGHWRLRDATVLGVPRDREWKSMAWPRVGTPGWGQTGRWAGTPLRLASGIQVGAVAQAAGGGPGTRTCPQLLLSPPPPPPEEGRGERLVELRASLRELVATFRTNSTIHSAIRLVCSSQNCLKTASWGLRLARALGVLCWQLGLLFGQYWLYPVITTVSVYSERSAAQALPVGHPVRHEPAPPPAPEPPPRLLRTAGGGGHSALCDTQATPSPRPPAGAGQLCLAEHLLPVWVQLQRQRGRPGGRGPGPRAHLPAGPRDPPPRLSPLGGQNRVGCKLAYSSGVVATREWYHLHRVNVLGLLPTRMATTATADTVFSCRYDGQDRQAQ</sequence>
<dbReference type="GO" id="GO:0005272">
    <property type="term" value="F:sodium channel activity"/>
    <property type="evidence" value="ECO:0007669"/>
    <property type="project" value="UniProtKB-KW"/>
</dbReference>
<evidence type="ECO:0000256" key="8">
    <source>
        <dbReference type="ARBA" id="ARBA00023136"/>
    </source>
</evidence>
<dbReference type="InterPro" id="IPR001873">
    <property type="entry name" value="ENaC"/>
</dbReference>
<keyword evidence="4 11" id="KW-0812">Transmembrane</keyword>
<evidence type="ECO:0000256" key="7">
    <source>
        <dbReference type="ARBA" id="ARBA00023065"/>
    </source>
</evidence>
<evidence type="ECO:0000256" key="3">
    <source>
        <dbReference type="ARBA" id="ARBA00022461"/>
    </source>
</evidence>
<reference evidence="13" key="2">
    <citation type="submission" date="2025-09" db="UniProtKB">
        <authorList>
            <consortium name="Ensembl"/>
        </authorList>
    </citation>
    <scope>IDENTIFICATION</scope>
</reference>
<evidence type="ECO:0000256" key="12">
    <source>
        <dbReference type="SAM" id="MobiDB-lite"/>
    </source>
</evidence>
<evidence type="ECO:0000313" key="13">
    <source>
        <dbReference type="Ensembl" id="ENSMMNP00015016706.1"/>
    </source>
</evidence>
<keyword evidence="6" id="KW-0915">Sodium</keyword>
<name>A0A8C6BIK7_MONMO</name>
<keyword evidence="3 11" id="KW-0894">Sodium channel</keyword>
<feature type="region of interest" description="Disordered" evidence="12">
    <location>
        <begin position="317"/>
        <end position="348"/>
    </location>
</feature>
<keyword evidence="2 11" id="KW-0813">Transport</keyword>
<protein>
    <submittedName>
        <fullName evidence="13">Uncharacterized protein</fullName>
    </submittedName>
</protein>
<keyword evidence="5" id="KW-1133">Transmembrane helix</keyword>
<keyword evidence="7 11" id="KW-0406">Ion transport</keyword>
<dbReference type="Ensembl" id="ENSMMNT00015018337.1">
    <property type="protein sequence ID" value="ENSMMNP00015016706.1"/>
    <property type="gene ID" value="ENSMMNG00015012308.1"/>
</dbReference>